<evidence type="ECO:0000259" key="3">
    <source>
        <dbReference type="PROSITE" id="PS50222"/>
    </source>
</evidence>
<dbReference type="SMART" id="SM00054">
    <property type="entry name" value="EFh"/>
    <property type="match status" value="1"/>
</dbReference>
<dbReference type="EMBL" id="HBFK01000199">
    <property type="protein sequence ID" value="CAD8733651.1"/>
    <property type="molecule type" value="Transcribed_RNA"/>
</dbReference>
<dbReference type="InterPro" id="IPR002048">
    <property type="entry name" value="EF_hand_dom"/>
</dbReference>
<feature type="domain" description="EF-hand" evidence="3">
    <location>
        <begin position="134"/>
        <end position="169"/>
    </location>
</feature>
<keyword evidence="1" id="KW-0106">Calcium</keyword>
<evidence type="ECO:0000313" key="4">
    <source>
        <dbReference type="EMBL" id="CAD8733651.1"/>
    </source>
</evidence>
<dbReference type="AlphaFoldDB" id="A0A6U2BID2"/>
<feature type="region of interest" description="Disordered" evidence="2">
    <location>
        <begin position="223"/>
        <end position="242"/>
    </location>
</feature>
<feature type="region of interest" description="Disordered" evidence="2">
    <location>
        <begin position="297"/>
        <end position="337"/>
    </location>
</feature>
<dbReference type="InterPro" id="IPR018247">
    <property type="entry name" value="EF_Hand_1_Ca_BS"/>
</dbReference>
<proteinExistence type="predicted"/>
<evidence type="ECO:0000313" key="5">
    <source>
        <dbReference type="EMBL" id="CAD8983212.1"/>
    </source>
</evidence>
<feature type="region of interest" description="Disordered" evidence="2">
    <location>
        <begin position="15"/>
        <end position="37"/>
    </location>
</feature>
<protein>
    <recommendedName>
        <fullName evidence="3">EF-hand domain-containing protein</fullName>
    </recommendedName>
</protein>
<dbReference type="InterPro" id="IPR011992">
    <property type="entry name" value="EF-hand-dom_pair"/>
</dbReference>
<dbReference type="EMBL" id="HBFX01056852">
    <property type="protein sequence ID" value="CAD8983212.1"/>
    <property type="molecule type" value="Transcribed_RNA"/>
</dbReference>
<gene>
    <name evidence="5" type="ORF">HAND00432_LOCUS34222</name>
    <name evidence="4" type="ORF">HAND1043_LOCUS142</name>
</gene>
<reference evidence="5" key="1">
    <citation type="submission" date="2021-01" db="EMBL/GenBank/DDBJ databases">
        <authorList>
            <person name="Corre E."/>
            <person name="Pelletier E."/>
            <person name="Niang G."/>
            <person name="Scheremetjew M."/>
            <person name="Finn R."/>
            <person name="Kale V."/>
            <person name="Holt S."/>
            <person name="Cochrane G."/>
            <person name="Meng A."/>
            <person name="Brown T."/>
            <person name="Cohen L."/>
        </authorList>
    </citation>
    <scope>NUCLEOTIDE SEQUENCE</scope>
    <source>
        <strain evidence="4">CCMP441</strain>
        <strain evidence="5">CCMP644</strain>
    </source>
</reference>
<dbReference type="SUPFAM" id="SSF47473">
    <property type="entry name" value="EF-hand"/>
    <property type="match status" value="1"/>
</dbReference>
<organism evidence="5">
    <name type="scientific">Hemiselmis andersenii</name>
    <name type="common">Cryptophyte alga</name>
    <dbReference type="NCBI Taxonomy" id="464988"/>
    <lineage>
        <taxon>Eukaryota</taxon>
        <taxon>Cryptophyceae</taxon>
        <taxon>Cryptomonadales</taxon>
        <taxon>Hemiselmidaceae</taxon>
        <taxon>Hemiselmis</taxon>
    </lineage>
</organism>
<evidence type="ECO:0000256" key="1">
    <source>
        <dbReference type="ARBA" id="ARBA00022837"/>
    </source>
</evidence>
<sequence length="337" mass="38013">MSSSKNPLRQAGASILMNTDQPRPPSQGRVSLDLSGSSNSALQADYDVMMTDAERFQETPRTAWRSQYWSKSTPWGTDRRQYTADALYRNNTKPTTVGFDHTKKWHQPAEKMTQQQTAEDMIRTVVEKLEQHCRSTFMLTKMFKFFDKDNSNTIDREELANVLNSFSIMLDVQQLDAIMAHFGAVRDSADSTKFVIRYTDFISALDRLNNKHPLDYQKAGRFSRERRTLSPEGKRLCTPGHHAPVGCPSMGSFWPEDRHATRMTMRTSTNSDREIVPGSPIGAHSYAIDSTSLPQSRLHKLNPNAANKKPSSSMPLPVAPKSTSEQWREPGVGNGIL</sequence>
<dbReference type="GO" id="GO:0005509">
    <property type="term" value="F:calcium ion binding"/>
    <property type="evidence" value="ECO:0007669"/>
    <property type="project" value="InterPro"/>
</dbReference>
<accession>A0A6U2BID2</accession>
<evidence type="ECO:0000256" key="2">
    <source>
        <dbReference type="SAM" id="MobiDB-lite"/>
    </source>
</evidence>
<dbReference type="CDD" id="cd00051">
    <property type="entry name" value="EFh"/>
    <property type="match status" value="1"/>
</dbReference>
<dbReference type="Pfam" id="PF13405">
    <property type="entry name" value="EF-hand_6"/>
    <property type="match status" value="1"/>
</dbReference>
<dbReference type="PROSITE" id="PS50222">
    <property type="entry name" value="EF_HAND_2"/>
    <property type="match status" value="1"/>
</dbReference>
<name>A0A6U2BID2_HEMAN</name>
<dbReference type="PROSITE" id="PS00018">
    <property type="entry name" value="EF_HAND_1"/>
    <property type="match status" value="1"/>
</dbReference>
<feature type="compositionally biased region" description="Basic and acidic residues" evidence="2">
    <location>
        <begin position="223"/>
        <end position="235"/>
    </location>
</feature>
<dbReference type="Gene3D" id="1.10.238.10">
    <property type="entry name" value="EF-hand"/>
    <property type="match status" value="1"/>
</dbReference>